<evidence type="ECO:0000256" key="1">
    <source>
        <dbReference type="SAM" id="Phobius"/>
    </source>
</evidence>
<keyword evidence="1" id="KW-0812">Transmembrane</keyword>
<dbReference type="EMBL" id="QZWG01000010">
    <property type="protein sequence ID" value="RZB88996.1"/>
    <property type="molecule type" value="Genomic_DNA"/>
</dbReference>
<organism evidence="2 3">
    <name type="scientific">Glycine soja</name>
    <name type="common">Wild soybean</name>
    <dbReference type="NCBI Taxonomy" id="3848"/>
    <lineage>
        <taxon>Eukaryota</taxon>
        <taxon>Viridiplantae</taxon>
        <taxon>Streptophyta</taxon>
        <taxon>Embryophyta</taxon>
        <taxon>Tracheophyta</taxon>
        <taxon>Spermatophyta</taxon>
        <taxon>Magnoliopsida</taxon>
        <taxon>eudicotyledons</taxon>
        <taxon>Gunneridae</taxon>
        <taxon>Pentapetalae</taxon>
        <taxon>rosids</taxon>
        <taxon>fabids</taxon>
        <taxon>Fabales</taxon>
        <taxon>Fabaceae</taxon>
        <taxon>Papilionoideae</taxon>
        <taxon>50 kb inversion clade</taxon>
        <taxon>NPAAA clade</taxon>
        <taxon>indigoferoid/millettioid clade</taxon>
        <taxon>Phaseoleae</taxon>
        <taxon>Glycine</taxon>
        <taxon>Glycine subgen. Soja</taxon>
    </lineage>
</organism>
<evidence type="ECO:0000313" key="3">
    <source>
        <dbReference type="Proteomes" id="UP000289340"/>
    </source>
</evidence>
<protein>
    <submittedName>
        <fullName evidence="2">Uncharacterized protein</fullName>
    </submittedName>
</protein>
<accession>A0A445ISD5</accession>
<dbReference type="AlphaFoldDB" id="A0A445ISD5"/>
<proteinExistence type="predicted"/>
<evidence type="ECO:0000313" key="2">
    <source>
        <dbReference type="EMBL" id="RZB88996.1"/>
    </source>
</evidence>
<keyword evidence="3" id="KW-1185">Reference proteome</keyword>
<comment type="caution">
    <text evidence="2">The sequence shown here is derived from an EMBL/GenBank/DDBJ whole genome shotgun (WGS) entry which is preliminary data.</text>
</comment>
<gene>
    <name evidence="2" type="ORF">D0Y65_028055</name>
</gene>
<reference evidence="2 3" key="1">
    <citation type="submission" date="2018-09" db="EMBL/GenBank/DDBJ databases">
        <title>A high-quality reference genome of wild soybean provides a powerful tool to mine soybean genomes.</title>
        <authorList>
            <person name="Xie M."/>
            <person name="Chung C.Y.L."/>
            <person name="Li M.-W."/>
            <person name="Wong F.-L."/>
            <person name="Chan T.-F."/>
            <person name="Lam H.-M."/>
        </authorList>
    </citation>
    <scope>NUCLEOTIDE SEQUENCE [LARGE SCALE GENOMIC DNA]</scope>
    <source>
        <strain evidence="3">cv. W05</strain>
        <tissue evidence="2">Hypocotyl of etiolated seedlings</tissue>
    </source>
</reference>
<dbReference type="Proteomes" id="UP000289340">
    <property type="component" value="Chromosome 10"/>
</dbReference>
<keyword evidence="1" id="KW-1133">Transmembrane helix</keyword>
<keyword evidence="1" id="KW-0472">Membrane</keyword>
<sequence>MYHGQKSNFRWYISTGATINSLLFLMILSTRITAGWTWDDHNCYPGKDHGESNSGRVPNK</sequence>
<name>A0A445ISD5_GLYSO</name>
<feature type="transmembrane region" description="Helical" evidence="1">
    <location>
        <begin position="12"/>
        <end position="32"/>
    </location>
</feature>